<dbReference type="PANTHER" id="PTHR24198:SF165">
    <property type="entry name" value="ANKYRIN REPEAT-CONTAINING PROTEIN-RELATED"/>
    <property type="match status" value="1"/>
</dbReference>
<evidence type="ECO:0000256" key="2">
    <source>
        <dbReference type="ARBA" id="ARBA00023043"/>
    </source>
</evidence>
<dbReference type="PROSITE" id="PS50297">
    <property type="entry name" value="ANK_REP_REGION"/>
    <property type="match status" value="3"/>
</dbReference>
<keyword evidence="2 3" id="KW-0040">ANK repeat</keyword>
<dbReference type="Gene3D" id="3.30.1520.10">
    <property type="entry name" value="Phox-like domain"/>
    <property type="match status" value="1"/>
</dbReference>
<dbReference type="EMBL" id="JAOAOG010000323">
    <property type="protein sequence ID" value="KAJ6229228.1"/>
    <property type="molecule type" value="Genomic_DNA"/>
</dbReference>
<evidence type="ECO:0000259" key="5">
    <source>
        <dbReference type="SMART" id="SM00312"/>
    </source>
</evidence>
<accession>A0ABQ8X949</accession>
<feature type="region of interest" description="Disordered" evidence="4">
    <location>
        <begin position="1006"/>
        <end position="1051"/>
    </location>
</feature>
<feature type="repeat" description="ANK" evidence="3">
    <location>
        <begin position="1064"/>
        <end position="1096"/>
    </location>
</feature>
<dbReference type="SUPFAM" id="SSF48403">
    <property type="entry name" value="Ankyrin repeat"/>
    <property type="match status" value="2"/>
</dbReference>
<feature type="repeat" description="ANK" evidence="3">
    <location>
        <begin position="1097"/>
        <end position="1129"/>
    </location>
</feature>
<keyword evidence="1" id="KW-0677">Repeat</keyword>
<feature type="repeat" description="ANK" evidence="3">
    <location>
        <begin position="1268"/>
        <end position="1300"/>
    </location>
</feature>
<feature type="compositionally biased region" description="Low complexity" evidence="4">
    <location>
        <begin position="1006"/>
        <end position="1020"/>
    </location>
</feature>
<proteinExistence type="predicted"/>
<dbReference type="Proteomes" id="UP001150062">
    <property type="component" value="Unassembled WGS sequence"/>
</dbReference>
<feature type="compositionally biased region" description="Polar residues" evidence="4">
    <location>
        <begin position="261"/>
        <end position="281"/>
    </location>
</feature>
<evidence type="ECO:0000256" key="3">
    <source>
        <dbReference type="PROSITE-ProRule" id="PRU00023"/>
    </source>
</evidence>
<feature type="region of interest" description="Disordered" evidence="4">
    <location>
        <begin position="222"/>
        <end position="384"/>
    </location>
</feature>
<dbReference type="CDD" id="cd06093">
    <property type="entry name" value="PX_domain"/>
    <property type="match status" value="1"/>
</dbReference>
<dbReference type="InterPro" id="IPR001683">
    <property type="entry name" value="PX_dom"/>
</dbReference>
<organism evidence="6 7">
    <name type="scientific">Anaeramoeba flamelloides</name>
    <dbReference type="NCBI Taxonomy" id="1746091"/>
    <lineage>
        <taxon>Eukaryota</taxon>
        <taxon>Metamonada</taxon>
        <taxon>Anaeramoebidae</taxon>
        <taxon>Anaeramoeba</taxon>
    </lineage>
</organism>
<evidence type="ECO:0000256" key="1">
    <source>
        <dbReference type="ARBA" id="ARBA00022737"/>
    </source>
</evidence>
<dbReference type="Pfam" id="PF12796">
    <property type="entry name" value="Ank_2"/>
    <property type="match status" value="2"/>
</dbReference>
<feature type="compositionally biased region" description="Basic residues" evidence="4">
    <location>
        <begin position="285"/>
        <end position="297"/>
    </location>
</feature>
<dbReference type="Gene3D" id="1.25.40.20">
    <property type="entry name" value="Ankyrin repeat-containing domain"/>
    <property type="match status" value="3"/>
</dbReference>
<dbReference type="InterPro" id="IPR002110">
    <property type="entry name" value="Ankyrin_rpt"/>
</dbReference>
<feature type="compositionally biased region" description="Low complexity" evidence="4">
    <location>
        <begin position="331"/>
        <end position="347"/>
    </location>
</feature>
<evidence type="ECO:0000313" key="6">
    <source>
        <dbReference type="EMBL" id="KAJ6229228.1"/>
    </source>
</evidence>
<gene>
    <name evidence="6" type="ORF">M0813_08145</name>
</gene>
<feature type="compositionally biased region" description="Low complexity" evidence="4">
    <location>
        <begin position="359"/>
        <end position="379"/>
    </location>
</feature>
<feature type="compositionally biased region" description="Basic residues" evidence="4">
    <location>
        <begin position="311"/>
        <end position="330"/>
    </location>
</feature>
<protein>
    <submittedName>
        <fullName evidence="6">Ankyrin repeat family protein</fullName>
    </submittedName>
</protein>
<dbReference type="Pfam" id="PF00787">
    <property type="entry name" value="PX"/>
    <property type="match status" value="1"/>
</dbReference>
<feature type="compositionally biased region" description="Basic and acidic residues" evidence="4">
    <location>
        <begin position="1034"/>
        <end position="1043"/>
    </location>
</feature>
<dbReference type="SMART" id="SM00312">
    <property type="entry name" value="PX"/>
    <property type="match status" value="1"/>
</dbReference>
<evidence type="ECO:0000313" key="7">
    <source>
        <dbReference type="Proteomes" id="UP001150062"/>
    </source>
</evidence>
<reference evidence="6" key="1">
    <citation type="submission" date="2022-08" db="EMBL/GenBank/DDBJ databases">
        <title>Novel sulfate-reducing endosymbionts in the free-living metamonad Anaeramoeba.</title>
        <authorList>
            <person name="Jerlstrom-Hultqvist J."/>
            <person name="Cepicka I."/>
            <person name="Gallot-Lavallee L."/>
            <person name="Salas-Leiva D."/>
            <person name="Curtis B.A."/>
            <person name="Zahonova K."/>
            <person name="Pipaliya S."/>
            <person name="Dacks J."/>
            <person name="Roger A.J."/>
        </authorList>
    </citation>
    <scope>NUCLEOTIDE SEQUENCE</scope>
    <source>
        <strain evidence="6">Schooner1</strain>
    </source>
</reference>
<dbReference type="InterPro" id="IPR036871">
    <property type="entry name" value="PX_dom_sf"/>
</dbReference>
<keyword evidence="7" id="KW-1185">Reference proteome</keyword>
<dbReference type="PANTHER" id="PTHR24198">
    <property type="entry name" value="ANKYRIN REPEAT AND PROTEIN KINASE DOMAIN-CONTAINING PROTEIN"/>
    <property type="match status" value="1"/>
</dbReference>
<dbReference type="SUPFAM" id="SSF64268">
    <property type="entry name" value="PX domain"/>
    <property type="match status" value="1"/>
</dbReference>
<dbReference type="PROSITE" id="PS50088">
    <property type="entry name" value="ANK_REPEAT"/>
    <property type="match status" value="3"/>
</dbReference>
<dbReference type="SMART" id="SM00248">
    <property type="entry name" value="ANK"/>
    <property type="match status" value="12"/>
</dbReference>
<dbReference type="InterPro" id="IPR036770">
    <property type="entry name" value="Ankyrin_rpt-contain_sf"/>
</dbReference>
<evidence type="ECO:0000256" key="4">
    <source>
        <dbReference type="SAM" id="MobiDB-lite"/>
    </source>
</evidence>
<feature type="domain" description="PX" evidence="5">
    <location>
        <begin position="747"/>
        <end position="867"/>
    </location>
</feature>
<feature type="compositionally biased region" description="Basic residues" evidence="4">
    <location>
        <begin position="222"/>
        <end position="240"/>
    </location>
</feature>
<name>A0ABQ8X949_9EUKA</name>
<sequence length="1556" mass="180804">MIQKNVKDQTTKQIIENDFIFIEKTKAQEISKLLKITLDDSKTKLFHFGKNEKAQEILKYICTDLGMQKEEITKQILVLKTPQITWPLEEHEEPLKLVNFKDLNSETVITFRKREPKEQILVKLQNSGQKEHTPTQFLLDYDDTVSDFICLVVQKQSAELNKFVVQCQTRKKNALTLQNSEKLIDILRENIFDKEFKLLLIQNKDLNSLDDDNSSEIILKIKKKKKKKKKKKNKKKKKKKKELDQGGNLQSKITSEENEIANIQQTKINQENQGEDIQTKTPVEKKKKKKKKKKKQSKQGNVKDQGDQTFSKKKKNKKKKKKKKRNKNKKNINNIETETSITNISTNGTKHPNKLKKQNSINSLNNDSSENLSASSSLDSKVESNLNINNDPLQQKKVHSELKNTNNCQKNVNKKRINNKENNYNFLETFEVIEMNHIVNGSSNDKEKLNTKKVDYNFPAKYQFNTNKVEFHIFNRNIMDYIVESNTKYLKNEGFFMETQGQLEKIQKNLGILEIIKLEMEDKGQYSYENLSEIEKLLLKKVKGIDSNTRSEALTLVKDLKSMRQFLLDKDKGVLDLIKQDLGVYWFNSNNELEMTSGRTPTSTTFGVKFSGKPLKSETIDSKTGLVSRKAPTYFTLTQNFLYYFKLERNKPQYLEEKLKKRQLERSIPLGGLNISRGLGVNNLLSQEKELYSFRILYGTNHIDVFPNSELKKENWARMIGLMKSRLQIQKLIRVNSVSEKYPWSYAVIFHGSILEEGTYSFDVRCLNSMWNIKKTFQDFYEFREKLSTHFPTIIFPTVRKKLVKKEAKTESKIKKGQNKNEESSLNLLLNDRQHEAEMFIDAFMKEILSDLEVSQSKDVRSFLEIDEIFHPLSMEDLELTKMIFKLDKNAAMKLNKDGDNLLHFAIKNKCKDEIINLILHYFHFFYKLPNRNQLTPILLAIQLGKLNVFKLFSQYNVIDLNIKHPRLQNINSFLYAAKKSQFDILKFIFNDYEKNQHLDVQKKNNNNIINNNNNNNNNNNGGGGGDDDDEVEQEKRNGNGKEDESETSYNKEKLNINLQETQSKNSALHFAVLKENIEMIKYLIQIGINTELKNSFSLTPLNIAIKKENFEIVELLLNNNSDPNSTDSQGKTSLHICSETGNDKILEILLKNSKCKINQVDNFHRTALFDAIKANSMKCIKLLIKNTIKINQYDTNNLNAIHYALQMENDEIIKYFYHNVDPQDIELSQPTKLGIYPLHTAARSKKIIFIGFVLKFKNIDINSKDNEGNTALHIATINEDLNSIRYLLKKGANPLIQNNNRSFPFFLASKIVDYRTATEIILTLINKNSKLDSRNGPFQRTLLHEVVINKNIKLARFLIDMDANLNLQDLSGNSALHVLFFNKNKHPNLNCDLYLALYMIQRGADPYIGNNRSKTPLDLYGSGKGKKKMKEKRKQFQNRIKNMEKGNGKSISVIKPIKKSLPSIKINYFDRGSINTIELSKKFISIFELKQYIAREFDIKSLGNVHFVLKDSDNQKRTRITNHMDINIIYSQDCVVNAFQTEDWEKLFQFNFFEN</sequence>
<comment type="caution">
    <text evidence="6">The sequence shown here is derived from an EMBL/GenBank/DDBJ whole genome shotgun (WGS) entry which is preliminary data.</text>
</comment>